<keyword evidence="2 5" id="KW-0812">Transmembrane</keyword>
<feature type="transmembrane region" description="Helical" evidence="5">
    <location>
        <begin position="136"/>
        <end position="155"/>
    </location>
</feature>
<organism evidence="6 7">
    <name type="scientific">Armadillidium nasatum</name>
    <dbReference type="NCBI Taxonomy" id="96803"/>
    <lineage>
        <taxon>Eukaryota</taxon>
        <taxon>Metazoa</taxon>
        <taxon>Ecdysozoa</taxon>
        <taxon>Arthropoda</taxon>
        <taxon>Crustacea</taxon>
        <taxon>Multicrustacea</taxon>
        <taxon>Malacostraca</taxon>
        <taxon>Eumalacostraca</taxon>
        <taxon>Peracarida</taxon>
        <taxon>Isopoda</taxon>
        <taxon>Oniscidea</taxon>
        <taxon>Crinocheta</taxon>
        <taxon>Armadillidiidae</taxon>
        <taxon>Armadillidium</taxon>
    </lineage>
</organism>
<dbReference type="InterPro" id="IPR006214">
    <property type="entry name" value="Bax_inhibitor_1-related"/>
</dbReference>
<evidence type="ECO:0000256" key="5">
    <source>
        <dbReference type="RuleBase" id="RU004379"/>
    </source>
</evidence>
<evidence type="ECO:0000256" key="2">
    <source>
        <dbReference type="ARBA" id="ARBA00022692"/>
    </source>
</evidence>
<name>A0A5N5TNR0_9CRUS</name>
<dbReference type="OrthoDB" id="7933078at2759"/>
<proteinExistence type="inferred from homology"/>
<gene>
    <name evidence="6" type="primary">Grina</name>
    <name evidence="6" type="ORF">Anas_05418</name>
</gene>
<feature type="transmembrane region" description="Helical" evidence="5">
    <location>
        <begin position="200"/>
        <end position="223"/>
    </location>
</feature>
<reference evidence="6 7" key="1">
    <citation type="journal article" date="2019" name="PLoS Biol.">
        <title>Sex chromosomes control vertical transmission of feminizing Wolbachia symbionts in an isopod.</title>
        <authorList>
            <person name="Becking T."/>
            <person name="Chebbi M.A."/>
            <person name="Giraud I."/>
            <person name="Moumen B."/>
            <person name="Laverre T."/>
            <person name="Caubet Y."/>
            <person name="Peccoud J."/>
            <person name="Gilbert C."/>
            <person name="Cordaux R."/>
        </authorList>
    </citation>
    <scope>NUCLEOTIDE SEQUENCE [LARGE SCALE GENOMIC DNA]</scope>
    <source>
        <strain evidence="6">ANa2</strain>
        <tissue evidence="6">Whole body excluding digestive tract and cuticle</tissue>
    </source>
</reference>
<feature type="transmembrane region" description="Helical" evidence="5">
    <location>
        <begin position="47"/>
        <end position="68"/>
    </location>
</feature>
<sequence>MDVNVLLITQPQGSMSYDYESYNDPISGADNFEFSDKSIRHGFIRKVYLILCGQLTITFGLVALFTLNDDVKLFARNNQWLFWVALVTTFVCLIALSCCGNLRRRFPHNFIFLGLFTVCEGFLLGCASASFTAEEILMAVGITGAVVLGLTLFAFQTKNRILSIVYSSVGALLFCFYLVFDTQMMMGGNHKHAISPEEYVFAALTLYLDIINIFMYILSLIGYTRD</sequence>
<evidence type="ECO:0000256" key="1">
    <source>
        <dbReference type="ARBA" id="ARBA00004141"/>
    </source>
</evidence>
<feature type="transmembrane region" description="Helical" evidence="5">
    <location>
        <begin position="80"/>
        <end position="98"/>
    </location>
</feature>
<dbReference type="PANTHER" id="PTHR23291:SF47">
    <property type="entry name" value="TRANSMEMBRANE BAX INHIBITOR MOTIF CONTAINING 7"/>
    <property type="match status" value="1"/>
</dbReference>
<keyword evidence="7" id="KW-1185">Reference proteome</keyword>
<evidence type="ECO:0000256" key="4">
    <source>
        <dbReference type="ARBA" id="ARBA00023136"/>
    </source>
</evidence>
<dbReference type="AlphaFoldDB" id="A0A5N5TNR0"/>
<comment type="subcellular location">
    <subcellularLocation>
        <location evidence="1">Membrane</location>
        <topology evidence="1">Multi-pass membrane protein</topology>
    </subcellularLocation>
</comment>
<dbReference type="CDD" id="cd10428">
    <property type="entry name" value="LFG_like"/>
    <property type="match status" value="1"/>
</dbReference>
<protein>
    <submittedName>
        <fullName evidence="6">Protein lifeguard 1</fullName>
    </submittedName>
</protein>
<dbReference type="EMBL" id="SEYY01000212">
    <property type="protein sequence ID" value="KAB7507800.1"/>
    <property type="molecule type" value="Genomic_DNA"/>
</dbReference>
<evidence type="ECO:0000256" key="3">
    <source>
        <dbReference type="ARBA" id="ARBA00022989"/>
    </source>
</evidence>
<keyword evidence="4 5" id="KW-0472">Membrane</keyword>
<dbReference type="GO" id="GO:0016020">
    <property type="term" value="C:membrane"/>
    <property type="evidence" value="ECO:0007669"/>
    <property type="project" value="UniProtKB-SubCell"/>
</dbReference>
<feature type="transmembrane region" description="Helical" evidence="5">
    <location>
        <begin position="162"/>
        <end position="180"/>
    </location>
</feature>
<keyword evidence="3 5" id="KW-1133">Transmembrane helix</keyword>
<evidence type="ECO:0000313" key="7">
    <source>
        <dbReference type="Proteomes" id="UP000326759"/>
    </source>
</evidence>
<dbReference type="Pfam" id="PF01027">
    <property type="entry name" value="Bax1-I"/>
    <property type="match status" value="1"/>
</dbReference>
<accession>A0A5N5TNR0</accession>
<evidence type="ECO:0000313" key="6">
    <source>
        <dbReference type="EMBL" id="KAB7507800.1"/>
    </source>
</evidence>
<comment type="caution">
    <text evidence="6">The sequence shown here is derived from an EMBL/GenBank/DDBJ whole genome shotgun (WGS) entry which is preliminary data.</text>
</comment>
<comment type="similarity">
    <text evidence="5">Belongs to the BI1 family.</text>
</comment>
<feature type="transmembrane region" description="Helical" evidence="5">
    <location>
        <begin position="110"/>
        <end position="130"/>
    </location>
</feature>
<dbReference type="Proteomes" id="UP000326759">
    <property type="component" value="Unassembled WGS sequence"/>
</dbReference>
<dbReference type="PANTHER" id="PTHR23291">
    <property type="entry name" value="BAX INHIBITOR-RELATED"/>
    <property type="match status" value="1"/>
</dbReference>